<sequence>MSDNKTTKETAAAENANATYTRHFSDFVSSCGQVGGEVAWTTIAELLDRYNVPVLYRVYAHMTYEFSLELYSDSKITVAFDRTVLAHGPSNRLYHAEKAVEHAEWDVRNFGEQYGGLELLALARRTLEDLLESEPICHTGQGTTGHEGK</sequence>
<dbReference type="AlphaFoldDB" id="A0A4S8WAB2"/>
<dbReference type="Proteomes" id="UP000308014">
    <property type="component" value="Unassembled WGS sequence"/>
</dbReference>
<dbReference type="EMBL" id="QZAJ01000027">
    <property type="protein sequence ID" value="THW21887.1"/>
    <property type="molecule type" value="Genomic_DNA"/>
</dbReference>
<proteinExistence type="predicted"/>
<gene>
    <name evidence="1" type="ORF">D6D24_01500</name>
</gene>
<name>A0A4S8WAB2_AURPU</name>
<organism evidence="1 2">
    <name type="scientific">Aureobasidium pullulans</name>
    <name type="common">Black yeast</name>
    <name type="synonym">Pullularia pullulans</name>
    <dbReference type="NCBI Taxonomy" id="5580"/>
    <lineage>
        <taxon>Eukaryota</taxon>
        <taxon>Fungi</taxon>
        <taxon>Dikarya</taxon>
        <taxon>Ascomycota</taxon>
        <taxon>Pezizomycotina</taxon>
        <taxon>Dothideomycetes</taxon>
        <taxon>Dothideomycetidae</taxon>
        <taxon>Dothideales</taxon>
        <taxon>Saccotheciaceae</taxon>
        <taxon>Aureobasidium</taxon>
    </lineage>
</organism>
<accession>A0A4S8WAB2</accession>
<comment type="caution">
    <text evidence="1">The sequence shown here is derived from an EMBL/GenBank/DDBJ whole genome shotgun (WGS) entry which is preliminary data.</text>
</comment>
<evidence type="ECO:0000313" key="1">
    <source>
        <dbReference type="EMBL" id="THW21887.1"/>
    </source>
</evidence>
<protein>
    <submittedName>
        <fullName evidence="1">Uncharacterized protein</fullName>
    </submittedName>
</protein>
<reference evidence="1 2" key="1">
    <citation type="submission" date="2018-10" db="EMBL/GenBank/DDBJ databases">
        <title>Fifty Aureobasidium pullulans genomes reveal a recombining polyextremotolerant generalist.</title>
        <authorList>
            <person name="Gostincar C."/>
            <person name="Turk M."/>
            <person name="Zajc J."/>
            <person name="Gunde-Cimerman N."/>
        </authorList>
    </citation>
    <scope>NUCLEOTIDE SEQUENCE [LARGE SCALE GENOMIC DNA]</scope>
    <source>
        <strain evidence="1 2">EXF-11318</strain>
    </source>
</reference>
<evidence type="ECO:0000313" key="2">
    <source>
        <dbReference type="Proteomes" id="UP000308014"/>
    </source>
</evidence>